<dbReference type="InterPro" id="IPR016130">
    <property type="entry name" value="Tyr_Pase_AS"/>
</dbReference>
<dbReference type="EMBL" id="JAMQYH010000004">
    <property type="protein sequence ID" value="KAJ1688994.1"/>
    <property type="molecule type" value="Genomic_DNA"/>
</dbReference>
<feature type="domain" description="Tyrosine specific protein phosphatases" evidence="8">
    <location>
        <begin position="168"/>
        <end position="226"/>
    </location>
</feature>
<dbReference type="InterPro" id="IPR000387">
    <property type="entry name" value="Tyr_Pase_dom"/>
</dbReference>
<keyword evidence="3" id="KW-0378">Hydrolase</keyword>
<dbReference type="InterPro" id="IPR000340">
    <property type="entry name" value="Dual-sp_phosphatase_cat-dom"/>
</dbReference>
<dbReference type="AlphaFoldDB" id="A0A9Q0HKA5"/>
<evidence type="ECO:0000313" key="10">
    <source>
        <dbReference type="Proteomes" id="UP001151287"/>
    </source>
</evidence>
<evidence type="ECO:0000256" key="3">
    <source>
        <dbReference type="ARBA" id="ARBA00022801"/>
    </source>
</evidence>
<gene>
    <name evidence="9" type="ORF">LUZ63_013149</name>
</gene>
<keyword evidence="4" id="KW-0904">Protein phosphatase</keyword>
<feature type="region of interest" description="Disordered" evidence="6">
    <location>
        <begin position="33"/>
        <end position="54"/>
    </location>
</feature>
<dbReference type="SUPFAM" id="SSF52799">
    <property type="entry name" value="(Phosphotyrosine protein) phosphatases II"/>
    <property type="match status" value="1"/>
</dbReference>
<dbReference type="EC" id="3.1.3.48" evidence="2"/>
<evidence type="ECO:0000256" key="1">
    <source>
        <dbReference type="ARBA" id="ARBA00008601"/>
    </source>
</evidence>
<comment type="similarity">
    <text evidence="1">Belongs to the protein-tyrosine phosphatase family. Non-receptor class dual specificity subfamily.</text>
</comment>
<reference evidence="9" key="1">
    <citation type="journal article" date="2022" name="Cell">
        <title>Repeat-based holocentromeres influence genome architecture and karyotype evolution.</title>
        <authorList>
            <person name="Hofstatter P.G."/>
            <person name="Thangavel G."/>
            <person name="Lux T."/>
            <person name="Neumann P."/>
            <person name="Vondrak T."/>
            <person name="Novak P."/>
            <person name="Zhang M."/>
            <person name="Costa L."/>
            <person name="Castellani M."/>
            <person name="Scott A."/>
            <person name="Toegelov H."/>
            <person name="Fuchs J."/>
            <person name="Mata-Sucre Y."/>
            <person name="Dias Y."/>
            <person name="Vanzela A.L.L."/>
            <person name="Huettel B."/>
            <person name="Almeida C.C.S."/>
            <person name="Simkova H."/>
            <person name="Souza G."/>
            <person name="Pedrosa-Harand A."/>
            <person name="Macas J."/>
            <person name="Mayer K.F.X."/>
            <person name="Houben A."/>
            <person name="Marques A."/>
        </authorList>
    </citation>
    <scope>NUCLEOTIDE SEQUENCE</scope>
    <source>
        <strain evidence="9">RhyBre1mFocal</strain>
    </source>
</reference>
<feature type="domain" description="Tyrosine-protein phosphatase" evidence="7">
    <location>
        <begin position="62"/>
        <end position="250"/>
    </location>
</feature>
<feature type="compositionally biased region" description="Basic residues" evidence="6">
    <location>
        <begin position="44"/>
        <end position="54"/>
    </location>
</feature>
<comment type="caution">
    <text evidence="9">The sequence shown here is derived from an EMBL/GenBank/DDBJ whole genome shotgun (WGS) entry which is preliminary data.</text>
</comment>
<evidence type="ECO:0000256" key="4">
    <source>
        <dbReference type="ARBA" id="ARBA00022912"/>
    </source>
</evidence>
<evidence type="ECO:0000256" key="2">
    <source>
        <dbReference type="ARBA" id="ARBA00013064"/>
    </source>
</evidence>
<dbReference type="PANTHER" id="PTHR45848">
    <property type="entry name" value="DUAL SPECIFICITY PROTEIN PHOSPHATASE 12 FAMILY MEMBER"/>
    <property type="match status" value="1"/>
</dbReference>
<dbReference type="InterPro" id="IPR020422">
    <property type="entry name" value="TYR_PHOSPHATASE_DUAL_dom"/>
</dbReference>
<evidence type="ECO:0000313" key="9">
    <source>
        <dbReference type="EMBL" id="KAJ1688994.1"/>
    </source>
</evidence>
<organism evidence="9 10">
    <name type="scientific">Rhynchospora breviuscula</name>
    <dbReference type="NCBI Taxonomy" id="2022672"/>
    <lineage>
        <taxon>Eukaryota</taxon>
        <taxon>Viridiplantae</taxon>
        <taxon>Streptophyta</taxon>
        <taxon>Embryophyta</taxon>
        <taxon>Tracheophyta</taxon>
        <taxon>Spermatophyta</taxon>
        <taxon>Magnoliopsida</taxon>
        <taxon>Liliopsida</taxon>
        <taxon>Poales</taxon>
        <taxon>Cyperaceae</taxon>
        <taxon>Cyperoideae</taxon>
        <taxon>Rhynchosporeae</taxon>
        <taxon>Rhynchospora</taxon>
    </lineage>
</organism>
<dbReference type="InterPro" id="IPR029021">
    <property type="entry name" value="Prot-tyrosine_phosphatase-like"/>
</dbReference>
<dbReference type="Gene3D" id="3.90.190.10">
    <property type="entry name" value="Protein tyrosine phosphatase superfamily"/>
    <property type="match status" value="1"/>
</dbReference>
<keyword evidence="10" id="KW-1185">Reference proteome</keyword>
<name>A0A9Q0HKA5_9POAL</name>
<dbReference type="Proteomes" id="UP001151287">
    <property type="component" value="Unassembled WGS sequence"/>
</dbReference>
<evidence type="ECO:0000259" key="7">
    <source>
        <dbReference type="PROSITE" id="PS50054"/>
    </source>
</evidence>
<dbReference type="FunFam" id="3.90.190.10:FF:000083">
    <property type="entry name" value="Dual specificity protein phosphatase 12-like"/>
    <property type="match status" value="1"/>
</dbReference>
<dbReference type="PROSITE" id="PS50056">
    <property type="entry name" value="TYR_PHOSPHATASE_2"/>
    <property type="match status" value="1"/>
</dbReference>
<dbReference type="GO" id="GO:0008138">
    <property type="term" value="F:protein tyrosine/serine/threonine phosphatase activity"/>
    <property type="evidence" value="ECO:0007669"/>
    <property type="project" value="InterPro"/>
</dbReference>
<feature type="compositionally biased region" description="Basic and acidic residues" evidence="6">
    <location>
        <begin position="301"/>
        <end position="312"/>
    </location>
</feature>
<feature type="region of interest" description="Disordered" evidence="6">
    <location>
        <begin position="280"/>
        <end position="312"/>
    </location>
</feature>
<dbReference type="PANTHER" id="PTHR45848:SF4">
    <property type="entry name" value="DUAL SPECIFICITY PROTEIN PHOSPHATASE 12"/>
    <property type="match status" value="1"/>
</dbReference>
<dbReference type="PROSITE" id="PS50054">
    <property type="entry name" value="TYR_PHOSPHATASE_DUAL"/>
    <property type="match status" value="1"/>
</dbReference>
<dbReference type="GO" id="GO:0004725">
    <property type="term" value="F:protein tyrosine phosphatase activity"/>
    <property type="evidence" value="ECO:0007669"/>
    <property type="project" value="UniProtKB-EC"/>
</dbReference>
<evidence type="ECO:0000256" key="5">
    <source>
        <dbReference type="PIRSR" id="PIRSR000941-50"/>
    </source>
</evidence>
<dbReference type="OrthoDB" id="2017893at2759"/>
<protein>
    <recommendedName>
        <fullName evidence="2">protein-tyrosine-phosphatase</fullName>
        <ecNumber evidence="2">3.1.3.48</ecNumber>
    </recommendedName>
</protein>
<evidence type="ECO:0000259" key="8">
    <source>
        <dbReference type="PROSITE" id="PS50056"/>
    </source>
</evidence>
<dbReference type="PROSITE" id="PS00383">
    <property type="entry name" value="TYR_PHOSPHATASE_1"/>
    <property type="match status" value="1"/>
</dbReference>
<accession>A0A9Q0HKA5</accession>
<proteinExistence type="inferred from homology"/>
<dbReference type="Pfam" id="PF00782">
    <property type="entry name" value="DSPc"/>
    <property type="match status" value="1"/>
</dbReference>
<feature type="active site" description="Phosphocysteine intermediate" evidence="5">
    <location>
        <position position="194"/>
    </location>
</feature>
<sequence length="432" mass="48614">MSGRGAGIVLKTLTKQFPTSHLHSHLISNLTKKKNLSSEERKKEAKKLKQRSKSRVRVRVSMPFLVRDRLYFGNIGDAAAVLSGGGSDNGQEITHVLSLLSSASISFFSEWKQSISIETEEIEQVHVAGDESPKRSLSPEKLLYLKERAGPDLKLVRMAVPLKDTEDEDLLDYLEVCLDFIEEGRREGSVLVHCFAGVSRSAAVVMAYLMKSEKKSLEDALDSLKEVCESVSPNDGFLDQLKIFEEMGFKVDTSSPIYKRFRLKILGQAYKEGTRIDGSVFEADPGLSPGPRPTPEALTENSHEQDKQELEQQRQQAKKVAYRCKKCRRVVALQENVVSHVPREGETCFDWNKRRYTRPFNPSEENECSSLFVEPMKWMTAVEEGALEGKLHCIHCDARLGYFNWSGIQCSCGSWITPAFQIVKSRVDISTA</sequence>
<evidence type="ECO:0000256" key="6">
    <source>
        <dbReference type="SAM" id="MobiDB-lite"/>
    </source>
</evidence>
<dbReference type="SMART" id="SM00195">
    <property type="entry name" value="DSPc"/>
    <property type="match status" value="1"/>
</dbReference>
<dbReference type="CDD" id="cd14520">
    <property type="entry name" value="DSP_DUSP12"/>
    <property type="match status" value="1"/>
</dbReference>